<proteinExistence type="predicted"/>
<name>A0A0N4Z139_PARTI</name>
<evidence type="ECO:0000313" key="1">
    <source>
        <dbReference type="Proteomes" id="UP000038045"/>
    </source>
</evidence>
<dbReference type="Proteomes" id="UP000038045">
    <property type="component" value="Unplaced"/>
</dbReference>
<evidence type="ECO:0000313" key="2">
    <source>
        <dbReference type="WBParaSite" id="PTRK_0000041600.1"/>
    </source>
</evidence>
<protein>
    <submittedName>
        <fullName evidence="2">Nudix hydrolase domain-containing protein</fullName>
    </submittedName>
</protein>
<dbReference type="AlphaFoldDB" id="A0A0N4Z139"/>
<organism evidence="1 2">
    <name type="scientific">Parastrongyloides trichosuri</name>
    <name type="common">Possum-specific nematode worm</name>
    <dbReference type="NCBI Taxonomy" id="131310"/>
    <lineage>
        <taxon>Eukaryota</taxon>
        <taxon>Metazoa</taxon>
        <taxon>Ecdysozoa</taxon>
        <taxon>Nematoda</taxon>
        <taxon>Chromadorea</taxon>
        <taxon>Rhabditida</taxon>
        <taxon>Tylenchina</taxon>
        <taxon>Panagrolaimomorpha</taxon>
        <taxon>Strongyloidoidea</taxon>
        <taxon>Strongyloididae</taxon>
        <taxon>Parastrongyloides</taxon>
    </lineage>
</organism>
<sequence>MSSRNFVKAAITVLYSKTSNRILVGQKKINSLYLSNSLGFPGAIVQPGSDDCFDYRRTNLDITLKNNIYKSDAYGRSIAAARGLFMESGILITTDDSSQKQKLVTINDEKELESYRKKVEYSPSIFKDLFVSTTLDVRSFVPLTRLQLTTNNNISYDIEVFGLLVSDTVIGEKLTNNVGEFKWISADTIPKLKEIFSKKDGPSTNDFHLPLIQKVSNIDKLNNAENITFENLVSRMNVATKGGSHVQQKAAQF</sequence>
<dbReference type="WBParaSite" id="PTRK_0000041600.1">
    <property type="protein sequence ID" value="PTRK_0000041600.1"/>
    <property type="gene ID" value="PTRK_0000041600"/>
</dbReference>
<accession>A0A0N4Z139</accession>
<reference evidence="2" key="1">
    <citation type="submission" date="2017-02" db="UniProtKB">
        <authorList>
            <consortium name="WormBaseParasite"/>
        </authorList>
    </citation>
    <scope>IDENTIFICATION</scope>
</reference>
<dbReference type="Gene3D" id="3.90.79.10">
    <property type="entry name" value="Nucleoside Triphosphate Pyrophosphohydrolase"/>
    <property type="match status" value="1"/>
</dbReference>
<keyword evidence="1" id="KW-1185">Reference proteome</keyword>